<keyword evidence="3" id="KW-1185">Reference proteome</keyword>
<name>A0A1J6J6C8_NICAT</name>
<accession>A0A1J6J6C8</accession>
<dbReference type="InterPro" id="IPR025558">
    <property type="entry name" value="DUF4283"/>
</dbReference>
<sequence length="144" mass="16030">MEVGQSSPPPILSPQPATIPNTIQNYANLLKPNALNAPMQHATNVALKPIEYLHGEPIVRWKKQEVRQSIAQQGLNLAVLGKFSYGKPGIHGLRKVLPIQCELKSPCSVGLIEDSHVLIKLSLMEDYIHLLSKPAYYLRTQNEM</sequence>
<gene>
    <name evidence="2" type="ORF">A4A49_65159</name>
</gene>
<dbReference type="SMR" id="A0A1J6J6C8"/>
<feature type="domain" description="DUF4283" evidence="1">
    <location>
        <begin position="75"/>
        <end position="140"/>
    </location>
</feature>
<protein>
    <recommendedName>
        <fullName evidence="1">DUF4283 domain-containing protein</fullName>
    </recommendedName>
</protein>
<evidence type="ECO:0000313" key="2">
    <source>
        <dbReference type="EMBL" id="OIT05383.1"/>
    </source>
</evidence>
<evidence type="ECO:0000259" key="1">
    <source>
        <dbReference type="Pfam" id="PF14111"/>
    </source>
</evidence>
<comment type="caution">
    <text evidence="2">The sequence shown here is derived from an EMBL/GenBank/DDBJ whole genome shotgun (WGS) entry which is preliminary data.</text>
</comment>
<dbReference type="EMBL" id="MJEQ01037185">
    <property type="protein sequence ID" value="OIT05383.1"/>
    <property type="molecule type" value="Genomic_DNA"/>
</dbReference>
<dbReference type="Gramene" id="OIT05383">
    <property type="protein sequence ID" value="OIT05383"/>
    <property type="gene ID" value="A4A49_65159"/>
</dbReference>
<reference evidence="2" key="1">
    <citation type="submission" date="2016-11" db="EMBL/GenBank/DDBJ databases">
        <title>The genome of Nicotiana attenuata.</title>
        <authorList>
            <person name="Xu S."/>
            <person name="Brockmoeller T."/>
            <person name="Gaquerel E."/>
            <person name="Navarro A."/>
            <person name="Kuhl H."/>
            <person name="Gase K."/>
            <person name="Ling Z."/>
            <person name="Zhou W."/>
            <person name="Kreitzer C."/>
            <person name="Stanke M."/>
            <person name="Tang H."/>
            <person name="Lyons E."/>
            <person name="Pandey P."/>
            <person name="Pandey S.P."/>
            <person name="Timmermann B."/>
            <person name="Baldwin I.T."/>
        </authorList>
    </citation>
    <scope>NUCLEOTIDE SEQUENCE [LARGE SCALE GENOMIC DNA]</scope>
    <source>
        <strain evidence="2">UT</strain>
    </source>
</reference>
<organism evidence="2 3">
    <name type="scientific">Nicotiana attenuata</name>
    <name type="common">Coyote tobacco</name>
    <dbReference type="NCBI Taxonomy" id="49451"/>
    <lineage>
        <taxon>Eukaryota</taxon>
        <taxon>Viridiplantae</taxon>
        <taxon>Streptophyta</taxon>
        <taxon>Embryophyta</taxon>
        <taxon>Tracheophyta</taxon>
        <taxon>Spermatophyta</taxon>
        <taxon>Magnoliopsida</taxon>
        <taxon>eudicotyledons</taxon>
        <taxon>Gunneridae</taxon>
        <taxon>Pentapetalae</taxon>
        <taxon>asterids</taxon>
        <taxon>lamiids</taxon>
        <taxon>Solanales</taxon>
        <taxon>Solanaceae</taxon>
        <taxon>Nicotianoideae</taxon>
        <taxon>Nicotianeae</taxon>
        <taxon>Nicotiana</taxon>
    </lineage>
</organism>
<dbReference type="Pfam" id="PF14111">
    <property type="entry name" value="DUF4283"/>
    <property type="match status" value="1"/>
</dbReference>
<feature type="non-terminal residue" evidence="2">
    <location>
        <position position="144"/>
    </location>
</feature>
<dbReference type="Proteomes" id="UP000187609">
    <property type="component" value="Unassembled WGS sequence"/>
</dbReference>
<evidence type="ECO:0000313" key="3">
    <source>
        <dbReference type="Proteomes" id="UP000187609"/>
    </source>
</evidence>
<dbReference type="AlphaFoldDB" id="A0A1J6J6C8"/>
<proteinExistence type="predicted"/>